<evidence type="ECO:0000313" key="6">
    <source>
        <dbReference type="Proteomes" id="UP001596191"/>
    </source>
</evidence>
<evidence type="ECO:0000313" key="5">
    <source>
        <dbReference type="EMBL" id="MFC6275847.1"/>
    </source>
</evidence>
<dbReference type="RefSeq" id="WP_125643153.1">
    <property type="nucleotide sequence ID" value="NZ_JBHSSJ010000018.1"/>
</dbReference>
<dbReference type="EMBL" id="JBHSSJ010000018">
    <property type="protein sequence ID" value="MFC6275847.1"/>
    <property type="molecule type" value="Genomic_DNA"/>
</dbReference>
<dbReference type="Pfam" id="PF00149">
    <property type="entry name" value="Metallophos"/>
    <property type="match status" value="1"/>
</dbReference>
<accession>A0ABW1TQN6</accession>
<keyword evidence="6" id="KW-1185">Reference proteome</keyword>
<dbReference type="InterPro" id="IPR036907">
    <property type="entry name" value="5'-Nucleotdase_C_sf"/>
</dbReference>
<proteinExistence type="inferred from homology"/>
<dbReference type="SUPFAM" id="SSF56300">
    <property type="entry name" value="Metallo-dependent phosphatases"/>
    <property type="match status" value="1"/>
</dbReference>
<dbReference type="Gene3D" id="3.60.21.10">
    <property type="match status" value="1"/>
</dbReference>
<feature type="domain" description="Calcineurin-like phosphoesterase" evidence="3">
    <location>
        <begin position="4"/>
        <end position="205"/>
    </location>
</feature>
<evidence type="ECO:0000259" key="3">
    <source>
        <dbReference type="Pfam" id="PF00149"/>
    </source>
</evidence>
<sequence>MERLTILHTNDLHSHFENWPRIRRYLTATRQSALANGESVFTFDLGDHVDRSQPFSEATAGQGNVQLMNQISYDGVTIGNNEGLGFTRSQLNHLYDQANFPVILGNLLTADQHLQPDWAIDHRLLTTRDGAKVLVLGLTAPYQLTYPLAGWQPLAAQAALRRLLARYRAQADICVLLSHLGLDVDRQLAKTFPELDVIIGSHTHHLLRHGERVKQCLLAAAGKYGQYIGKISLTLDDRHRLVGQAAGVVATSELASVPADQTEINSLTDRGEKILEGREFARLPHRLIANPSGHPELVQLGMQAIAAAAGTQAAVLNAGLFLHDLPAGPVNEEQLLTLLPHGMHVMRVTLDGENLWRLVREFELARLFLRFFPQKGMGFRGKIFGELNYLGIAYDAVTQTVTWQGEPLVKTRKYTIAVVDHYLFIPFFPTISIKGENDILYPKLLREVFEGYLAQHYPLNTGNREEDESGS</sequence>
<dbReference type="InterPro" id="IPR011240">
    <property type="entry name" value="Pesterase_YunD"/>
</dbReference>
<dbReference type="PRINTS" id="PR01607">
    <property type="entry name" value="APYRASEFAMLY"/>
</dbReference>
<keyword evidence="1" id="KW-0732">Signal</keyword>
<organism evidence="5 6">
    <name type="scientific">Levilactobacillus tangyuanensis</name>
    <dbReference type="NCBI Taxonomy" id="2486021"/>
    <lineage>
        <taxon>Bacteria</taxon>
        <taxon>Bacillati</taxon>
        <taxon>Bacillota</taxon>
        <taxon>Bacilli</taxon>
        <taxon>Lactobacillales</taxon>
        <taxon>Lactobacillaceae</taxon>
        <taxon>Levilactobacillus</taxon>
    </lineage>
</organism>
<dbReference type="InterPro" id="IPR004843">
    <property type="entry name" value="Calcineurin-like_PHP"/>
</dbReference>
<keyword evidence="2" id="KW-0378">Hydrolase</keyword>
<dbReference type="InterPro" id="IPR006146">
    <property type="entry name" value="5'-Nucleotdase_CS"/>
</dbReference>
<dbReference type="InterPro" id="IPR008334">
    <property type="entry name" value="5'-Nucleotdase_C"/>
</dbReference>
<evidence type="ECO:0000256" key="2">
    <source>
        <dbReference type="RuleBase" id="RU362119"/>
    </source>
</evidence>
<dbReference type="Gene3D" id="3.90.780.10">
    <property type="entry name" value="5'-Nucleotidase, C-terminal domain"/>
    <property type="match status" value="1"/>
</dbReference>
<keyword evidence="2" id="KW-0547">Nucleotide-binding</keyword>
<comment type="similarity">
    <text evidence="2">Belongs to the 5'-nucleotidase family.</text>
</comment>
<dbReference type="Pfam" id="PF02872">
    <property type="entry name" value="5_nucleotid_C"/>
    <property type="match status" value="1"/>
</dbReference>
<comment type="caution">
    <text evidence="5">The sequence shown here is derived from an EMBL/GenBank/DDBJ whole genome shotgun (WGS) entry which is preliminary data.</text>
</comment>
<evidence type="ECO:0000259" key="4">
    <source>
        <dbReference type="Pfam" id="PF02872"/>
    </source>
</evidence>
<gene>
    <name evidence="5" type="ORF">ACFQET_10195</name>
</gene>
<dbReference type="Proteomes" id="UP001596191">
    <property type="component" value="Unassembled WGS sequence"/>
</dbReference>
<dbReference type="PIRSF" id="PIRSF036361">
    <property type="entry name" value="YunD"/>
    <property type="match status" value="1"/>
</dbReference>
<dbReference type="PANTHER" id="PTHR11575">
    <property type="entry name" value="5'-NUCLEOTIDASE-RELATED"/>
    <property type="match status" value="1"/>
</dbReference>
<dbReference type="PANTHER" id="PTHR11575:SF23">
    <property type="entry name" value="5-NUCLEOTIDASE FAMILY PROTEIN"/>
    <property type="match status" value="1"/>
</dbReference>
<reference evidence="6" key="1">
    <citation type="journal article" date="2019" name="Int. J. Syst. Evol. Microbiol.">
        <title>The Global Catalogue of Microorganisms (GCM) 10K type strain sequencing project: providing services to taxonomists for standard genome sequencing and annotation.</title>
        <authorList>
            <consortium name="The Broad Institute Genomics Platform"/>
            <consortium name="The Broad Institute Genome Sequencing Center for Infectious Disease"/>
            <person name="Wu L."/>
            <person name="Ma J."/>
        </authorList>
    </citation>
    <scope>NUCLEOTIDE SEQUENCE [LARGE SCALE GENOMIC DNA]</scope>
    <source>
        <strain evidence="6">CCM 8907</strain>
    </source>
</reference>
<name>A0ABW1TQN6_9LACO</name>
<dbReference type="PROSITE" id="PS00785">
    <property type="entry name" value="5_NUCLEOTIDASE_1"/>
    <property type="match status" value="1"/>
</dbReference>
<dbReference type="SUPFAM" id="SSF55816">
    <property type="entry name" value="5'-nucleotidase (syn. UDP-sugar hydrolase), C-terminal domain"/>
    <property type="match status" value="1"/>
</dbReference>
<dbReference type="InterPro" id="IPR006179">
    <property type="entry name" value="5_nucleotidase/apyrase"/>
</dbReference>
<dbReference type="CDD" id="cd00845">
    <property type="entry name" value="MPP_UshA_N_like"/>
    <property type="match status" value="1"/>
</dbReference>
<protein>
    <submittedName>
        <fullName evidence="5">Bifunctional metallophosphatase/5'-nucleotidase</fullName>
    </submittedName>
</protein>
<dbReference type="InterPro" id="IPR029052">
    <property type="entry name" value="Metallo-depent_PP-like"/>
</dbReference>
<evidence type="ECO:0000256" key="1">
    <source>
        <dbReference type="ARBA" id="ARBA00022729"/>
    </source>
</evidence>
<feature type="domain" description="5'-Nucleotidase C-terminal" evidence="4">
    <location>
        <begin position="296"/>
        <end position="422"/>
    </location>
</feature>